<dbReference type="InterPro" id="IPR003961">
    <property type="entry name" value="FN3_dom"/>
</dbReference>
<organism evidence="3 4">
    <name type="scientific">Halomarina rubra</name>
    <dbReference type="NCBI Taxonomy" id="2071873"/>
    <lineage>
        <taxon>Archaea</taxon>
        <taxon>Methanobacteriati</taxon>
        <taxon>Methanobacteriota</taxon>
        <taxon>Stenosarchaea group</taxon>
        <taxon>Halobacteria</taxon>
        <taxon>Halobacteriales</taxon>
        <taxon>Natronomonadaceae</taxon>
        <taxon>Halomarina</taxon>
    </lineage>
</organism>
<proteinExistence type="predicted"/>
<evidence type="ECO:0000259" key="2">
    <source>
        <dbReference type="PROSITE" id="PS50853"/>
    </source>
</evidence>
<dbReference type="CDD" id="cd00063">
    <property type="entry name" value="FN3"/>
    <property type="match status" value="1"/>
</dbReference>
<feature type="domain" description="Fibronectin type-III" evidence="2">
    <location>
        <begin position="231"/>
        <end position="326"/>
    </location>
</feature>
<gene>
    <name evidence="3" type="ORF">ACFSBT_04140</name>
</gene>
<dbReference type="SUPFAM" id="SSF49265">
    <property type="entry name" value="Fibronectin type III"/>
    <property type="match status" value="1"/>
</dbReference>
<feature type="compositionally biased region" description="Low complexity" evidence="1">
    <location>
        <begin position="311"/>
        <end position="324"/>
    </location>
</feature>
<dbReference type="Gene3D" id="2.60.40.10">
    <property type="entry name" value="Immunoglobulins"/>
    <property type="match status" value="1"/>
</dbReference>
<evidence type="ECO:0000313" key="3">
    <source>
        <dbReference type="EMBL" id="MFD1512469.1"/>
    </source>
</evidence>
<dbReference type="SMART" id="SM00060">
    <property type="entry name" value="FN3"/>
    <property type="match status" value="1"/>
</dbReference>
<evidence type="ECO:0000313" key="4">
    <source>
        <dbReference type="Proteomes" id="UP001597187"/>
    </source>
</evidence>
<dbReference type="InterPro" id="IPR036116">
    <property type="entry name" value="FN3_sf"/>
</dbReference>
<comment type="caution">
    <text evidence="3">The sequence shown here is derived from an EMBL/GenBank/DDBJ whole genome shotgun (WGS) entry which is preliminary data.</text>
</comment>
<protein>
    <recommendedName>
        <fullName evidence="2">Fibronectin type-III domain-containing protein</fullName>
    </recommendedName>
</protein>
<dbReference type="EMBL" id="JBHUDC010000002">
    <property type="protein sequence ID" value="MFD1512469.1"/>
    <property type="molecule type" value="Genomic_DNA"/>
</dbReference>
<dbReference type="RefSeq" id="WP_250872447.1">
    <property type="nucleotide sequence ID" value="NZ_JALXFV010000002.1"/>
</dbReference>
<keyword evidence="4" id="KW-1185">Reference proteome</keyword>
<evidence type="ECO:0000256" key="1">
    <source>
        <dbReference type="SAM" id="MobiDB-lite"/>
    </source>
</evidence>
<accession>A0ABD6AS37</accession>
<sequence>MPITATTELRDITDRTLDSSTEDQLSHSWDVPTGLDYGDVRVQYRVSGEQTFIPVTENRFGGRWNNDVTELGAADGFAAVGEITTTSGTYNDIFTSQFTTDSLNLPADTTVYMTFYAKWPQRPKWGAEGEWVVDPEPDSDRYQRYVLRNDAQNARDEFFRLYYADKTTGFTTRIANPSVMVSEPLNAVTNGTSVTLGRLVDGEKYDVRSRVETEHVTGPWTTLNDITAMPSVGNIAIDAAEEASVSLSWSDRVDNEDHYVIQRAEQVAGSYGLVEDVETLGQGTTSYVDNSSRPSTTYQYRVQAQTEHRSSTSTWAETTTPSTTQGQRRAPRRGWHVEVVHPSTGRIIRPSVVGEPEREPAVNDLPRIRIPVPRDEKWLADEWDDAELRVWYDGERQPIERLEATLITPESVVLEGRGGLDLLERVTAEFDVEEAHVAAESLLTDTVGADVDVVVDDPALGVREDEILQDANGEAGIRDLLVDAIGETDPLAYQNDRLEQLPVSYIVETENADTLDSSSAVIDETQDWSANGAARLNSIDGRIRHTFTTEYTIPEEHVRVLFRSGSADSDALNVSWRLDGQEVGNITFADGIGKNLNWGYASDISGPGWTGGDLQPGEHTVEVFVDDYSSGQEWYSDVLGIVDARYVGNASGLDNTRDGNYMADPPLFATDWKLEFEDAVVTKAIDEATATLDLGDDTGQTLELSFDDGVSWSSGGAPTHTATNGSLSNQVRLRTTLTATGTNGGQTPTENYQGNHLAGFELRGDIDETPLVVERSYDGSLLDALRDIADVSSSAFEFRWDDGPAVHWTRIGQRSSTVDVDPSNYDVQRSRENLIASAEVHGAAQAIVREPITAAVGQAVALDHGLVQEGSVNVYDPDTDEVFEEGLDYSVGYREGIVTAHGEGTLADGQLVLADYSYKPRGSYTAEGVTGREIVRDVPGATNDRMCEQLAERLVEDLSVPQVEAEVTLPVSSTGWSVIDELSIPGVPIGESLHLRQARLVPGQTSLTLGTRRTVSEAVQQLRDRIQTNSRRV</sequence>
<dbReference type="PROSITE" id="PS50853">
    <property type="entry name" value="FN3"/>
    <property type="match status" value="1"/>
</dbReference>
<dbReference type="AlphaFoldDB" id="A0ABD6AS37"/>
<name>A0ABD6AS37_9EURY</name>
<reference evidence="3 4" key="1">
    <citation type="journal article" date="2019" name="Int. J. Syst. Evol. Microbiol.">
        <title>The Global Catalogue of Microorganisms (GCM) 10K type strain sequencing project: providing services to taxonomists for standard genome sequencing and annotation.</title>
        <authorList>
            <consortium name="The Broad Institute Genomics Platform"/>
            <consortium name="The Broad Institute Genome Sequencing Center for Infectious Disease"/>
            <person name="Wu L."/>
            <person name="Ma J."/>
        </authorList>
    </citation>
    <scope>NUCLEOTIDE SEQUENCE [LARGE SCALE GENOMIC DNA]</scope>
    <source>
        <strain evidence="3 4">CGMCC 1.12563</strain>
    </source>
</reference>
<feature type="region of interest" description="Disordered" evidence="1">
    <location>
        <begin position="302"/>
        <end position="332"/>
    </location>
</feature>
<dbReference type="Proteomes" id="UP001597187">
    <property type="component" value="Unassembled WGS sequence"/>
</dbReference>
<dbReference type="InterPro" id="IPR013783">
    <property type="entry name" value="Ig-like_fold"/>
</dbReference>